<dbReference type="EMBL" id="AQFT01000133">
    <property type="protein sequence ID" value="EMZ21415.1"/>
    <property type="molecule type" value="Genomic_DNA"/>
</dbReference>
<comment type="caution">
    <text evidence="2">The sequence shown here is derived from an EMBL/GenBank/DDBJ whole genome shotgun (WGS) entry which is preliminary data.</text>
</comment>
<evidence type="ECO:0000256" key="1">
    <source>
        <dbReference type="SAM" id="MobiDB-lite"/>
    </source>
</evidence>
<organism evidence="2 3">
    <name type="scientific">Eubacterium plexicaudatum ASF492</name>
    <dbReference type="NCBI Taxonomy" id="1235802"/>
    <lineage>
        <taxon>Bacteria</taxon>
        <taxon>Bacillati</taxon>
        <taxon>Bacillota</taxon>
        <taxon>Clostridia</taxon>
        <taxon>Eubacteriales</taxon>
        <taxon>Eubacteriaceae</taxon>
        <taxon>Eubacterium</taxon>
    </lineage>
</organism>
<protein>
    <recommendedName>
        <fullName evidence="4">SPP1 family phage portal protein</fullName>
    </recommendedName>
</protein>
<evidence type="ECO:0000313" key="2">
    <source>
        <dbReference type="EMBL" id="EMZ21415.1"/>
    </source>
</evidence>
<dbReference type="AlphaFoldDB" id="N2A5R1"/>
<gene>
    <name evidence="2" type="ORF">C823_04559</name>
</gene>
<dbReference type="eggNOG" id="ENOG5032VQX">
    <property type="taxonomic scope" value="Bacteria"/>
</dbReference>
<evidence type="ECO:0000313" key="3">
    <source>
        <dbReference type="Proteomes" id="UP000012589"/>
    </source>
</evidence>
<feature type="compositionally biased region" description="Basic and acidic residues" evidence="1">
    <location>
        <begin position="413"/>
        <end position="425"/>
    </location>
</feature>
<dbReference type="STRING" id="1235802.C823_04559"/>
<feature type="region of interest" description="Disordered" evidence="1">
    <location>
        <begin position="405"/>
        <end position="447"/>
    </location>
</feature>
<evidence type="ECO:0008006" key="4">
    <source>
        <dbReference type="Google" id="ProtNLM"/>
    </source>
</evidence>
<proteinExistence type="predicted"/>
<dbReference type="PATRIC" id="fig|1235802.3.peg.4845"/>
<keyword evidence="3" id="KW-1185">Reference proteome</keyword>
<accession>N2A5R1</accession>
<reference evidence="2 3" key="1">
    <citation type="journal article" date="2014" name="Genome Announc.">
        <title>Draft genome sequences of the altered schaedler flora, a defined bacterial community from gnotobiotic mice.</title>
        <authorList>
            <person name="Wannemuehler M.J."/>
            <person name="Overstreet A.M."/>
            <person name="Ward D.V."/>
            <person name="Phillips G.J."/>
        </authorList>
    </citation>
    <scope>NUCLEOTIDE SEQUENCE [LARGE SCALE GENOMIC DNA]</scope>
    <source>
        <strain evidence="2 3">ASF492</strain>
    </source>
</reference>
<dbReference type="HOGENOM" id="CLU_612155_0_0_9"/>
<dbReference type="Proteomes" id="UP000012589">
    <property type="component" value="Unassembled WGS sequence"/>
</dbReference>
<name>N2A5R1_9FIRM</name>
<sequence>MAQYPEQYGKGVVRLSQYMYLKSGYYKRLIDYFTDMAVINWTVDLILKDTKINEKTIQSNYYKYVDQVNKFKLENRISDIMKKLFIEDICFGFVTETETDISIYWIDSKYCEIKSIVNGNVYQYAINRSLLTDSYFSTLPLELQELLKESKKTSPNNMVMIPYENSLCLKYNNDFIYPYPALFQIIISILDIDDYKDLAKAKTEADAYKLVCLEIPTNEDGQMSMGDEIITPFTEMTKNVVPASWGVVPTPMKMHLLESKSTASDDSNKVADAVENFYTECGISKALISSASSGSELKYSIKVDSSDIYRIYRMLESWVDLQMKLRGHVYKTYQFEYSILPTTVFDISDYIDTQLKLAQVSAPVKGRMLAANGINTAKLLGNSILENSILGNVFDKWKTLNTSYTQSGNNSDITDKGGRPQKSEDDLSDSGTQTREDDENNKANRDI</sequence>